<proteinExistence type="predicted"/>
<dbReference type="AlphaFoldDB" id="A0A9E7JHF9"/>
<keyword evidence="2" id="KW-1185">Reference proteome</keyword>
<dbReference type="EMBL" id="CP097503">
    <property type="protein sequence ID" value="URD81000.1"/>
    <property type="molecule type" value="Genomic_DNA"/>
</dbReference>
<evidence type="ECO:0000313" key="1">
    <source>
        <dbReference type="EMBL" id="URD81001.1"/>
    </source>
</evidence>
<organism evidence="1 2">
    <name type="scientific">Musa troglodytarum</name>
    <name type="common">fe'i banana</name>
    <dbReference type="NCBI Taxonomy" id="320322"/>
    <lineage>
        <taxon>Eukaryota</taxon>
        <taxon>Viridiplantae</taxon>
        <taxon>Streptophyta</taxon>
        <taxon>Embryophyta</taxon>
        <taxon>Tracheophyta</taxon>
        <taxon>Spermatophyta</taxon>
        <taxon>Magnoliopsida</taxon>
        <taxon>Liliopsida</taxon>
        <taxon>Zingiberales</taxon>
        <taxon>Musaceae</taxon>
        <taxon>Musa</taxon>
    </lineage>
</organism>
<dbReference type="Proteomes" id="UP001055439">
    <property type="component" value="Chromosome 10"/>
</dbReference>
<dbReference type="EMBL" id="CP097503">
    <property type="protein sequence ID" value="URD81001.1"/>
    <property type="molecule type" value="Genomic_DNA"/>
</dbReference>
<evidence type="ECO:0000313" key="2">
    <source>
        <dbReference type="Proteomes" id="UP001055439"/>
    </source>
</evidence>
<accession>A0A9E7JHF9</accession>
<sequence>MEVSRLTWLGLFNPRLRPRRSLQDLLLVLPPLVCRPPRADRTTPFSPPNLQLKWQLQKLTNKCLESLN</sequence>
<gene>
    <name evidence="1" type="ORF">MUK42_02200</name>
</gene>
<name>A0A9E7JHF9_9LILI</name>
<protein>
    <submittedName>
        <fullName evidence="1">C2H2 zinc finger protein</fullName>
    </submittedName>
</protein>
<reference evidence="1" key="1">
    <citation type="submission" date="2022-05" db="EMBL/GenBank/DDBJ databases">
        <title>The Musa troglodytarum L. genome provides insights into the mechanism of non-climacteric behaviour and enrichment of carotenoids.</title>
        <authorList>
            <person name="Wang J."/>
        </authorList>
    </citation>
    <scope>NUCLEOTIDE SEQUENCE</scope>
    <source>
        <tissue evidence="1">Leaf</tissue>
    </source>
</reference>
<dbReference type="OrthoDB" id="336240at2759"/>